<protein>
    <submittedName>
        <fullName evidence="3">Uncharacterized protein</fullName>
    </submittedName>
</protein>
<organism evidence="3 4">
    <name type="scientific">Aphanomyces euteiches</name>
    <dbReference type="NCBI Taxonomy" id="100861"/>
    <lineage>
        <taxon>Eukaryota</taxon>
        <taxon>Sar</taxon>
        <taxon>Stramenopiles</taxon>
        <taxon>Oomycota</taxon>
        <taxon>Saprolegniomycetes</taxon>
        <taxon>Saprolegniales</taxon>
        <taxon>Verrucalvaceae</taxon>
        <taxon>Aphanomyces</taxon>
    </lineage>
</organism>
<gene>
    <name evidence="3" type="ORF">Ae201684_010806</name>
</gene>
<proteinExistence type="predicted"/>
<dbReference type="VEuPathDB" id="FungiDB:AeMF1_001098"/>
<dbReference type="EMBL" id="VJMJ01000137">
    <property type="protein sequence ID" value="KAF0732156.1"/>
    <property type="molecule type" value="Genomic_DNA"/>
</dbReference>
<feature type="compositionally biased region" description="Basic and acidic residues" evidence="1">
    <location>
        <begin position="37"/>
        <end position="47"/>
    </location>
</feature>
<feature type="transmembrane region" description="Helical" evidence="2">
    <location>
        <begin position="218"/>
        <end position="241"/>
    </location>
</feature>
<accession>A0A6G0WX53</accession>
<evidence type="ECO:0000256" key="1">
    <source>
        <dbReference type="SAM" id="MobiDB-lite"/>
    </source>
</evidence>
<dbReference type="AlphaFoldDB" id="A0A6G0WX53"/>
<evidence type="ECO:0000313" key="4">
    <source>
        <dbReference type="Proteomes" id="UP000481153"/>
    </source>
</evidence>
<feature type="compositionally biased region" description="Polar residues" evidence="1">
    <location>
        <begin position="7"/>
        <end position="23"/>
    </location>
</feature>
<comment type="caution">
    <text evidence="3">The sequence shown here is derived from an EMBL/GenBank/DDBJ whole genome shotgun (WGS) entry which is preliminary data.</text>
</comment>
<name>A0A6G0WX53_9STRA</name>
<feature type="transmembrane region" description="Helical" evidence="2">
    <location>
        <begin position="295"/>
        <end position="318"/>
    </location>
</feature>
<keyword evidence="2" id="KW-0812">Transmembrane</keyword>
<evidence type="ECO:0000313" key="3">
    <source>
        <dbReference type="EMBL" id="KAF0732156.1"/>
    </source>
</evidence>
<dbReference type="Proteomes" id="UP000481153">
    <property type="component" value="Unassembled WGS sequence"/>
</dbReference>
<keyword evidence="2" id="KW-1133">Transmembrane helix</keyword>
<reference evidence="3 4" key="1">
    <citation type="submission" date="2019-07" db="EMBL/GenBank/DDBJ databases">
        <title>Genomics analysis of Aphanomyces spp. identifies a new class of oomycete effector associated with host adaptation.</title>
        <authorList>
            <person name="Gaulin E."/>
        </authorList>
    </citation>
    <scope>NUCLEOTIDE SEQUENCE [LARGE SCALE GENOMIC DNA]</scope>
    <source>
        <strain evidence="3 4">ATCC 201684</strain>
    </source>
</reference>
<feature type="region of interest" description="Disordered" evidence="1">
    <location>
        <begin position="1"/>
        <end position="95"/>
    </location>
</feature>
<keyword evidence="4" id="KW-1185">Reference proteome</keyword>
<sequence length="332" mass="37318">MEGGYPSNHNSTSDEPGTPQLPSVTEDDDDMVSDTHASMDDAPKPGRSECPATPPTGPLMVTPRTPLTPIATTPRPGRIAARNSLPMHSYQPSPTPPRILMMPRRSEPQLPQFHLPQTRGRASTSAYHLRRPSVDTRPRLAPLKSKARPSEKEKIENEVLPDEIVDHMFAMTPRSTSSSVGGNNEFQQDQSPIAVIEEPGRHVDTEYKLDLVVTIANYLGIAVFIDMMLKLVMFLVFMSYIDPIRMVFSIFGYSSSFSFSIRQYFMFITFCAFDILLLIVWGWDGFGDKQMYRTILGVTNLVIIVMEMLATGKLLLLIRSLTPEQFQELHDR</sequence>
<keyword evidence="2" id="KW-0472">Membrane</keyword>
<feature type="transmembrane region" description="Helical" evidence="2">
    <location>
        <begin position="264"/>
        <end position="283"/>
    </location>
</feature>
<evidence type="ECO:0000256" key="2">
    <source>
        <dbReference type="SAM" id="Phobius"/>
    </source>
</evidence>